<dbReference type="InterPro" id="IPR032675">
    <property type="entry name" value="LRR_dom_sf"/>
</dbReference>
<evidence type="ECO:0000259" key="2">
    <source>
        <dbReference type="Pfam" id="PF12937"/>
    </source>
</evidence>
<dbReference type="InterPro" id="IPR001810">
    <property type="entry name" value="F-box_dom"/>
</dbReference>
<keyword evidence="4" id="KW-1185">Reference proteome</keyword>
<evidence type="ECO:0000313" key="3">
    <source>
        <dbReference type="EMBL" id="KAJ3515678.1"/>
    </source>
</evidence>
<feature type="compositionally biased region" description="Acidic residues" evidence="1">
    <location>
        <begin position="444"/>
        <end position="467"/>
    </location>
</feature>
<dbReference type="OrthoDB" id="2839406at2759"/>
<name>A0A9W8MZQ9_9AGAR</name>
<dbReference type="Gene3D" id="1.20.1280.50">
    <property type="match status" value="1"/>
</dbReference>
<dbReference type="Proteomes" id="UP001148786">
    <property type="component" value="Unassembled WGS sequence"/>
</dbReference>
<proteinExistence type="predicted"/>
<dbReference type="SUPFAM" id="SSF52047">
    <property type="entry name" value="RNI-like"/>
    <property type="match status" value="1"/>
</dbReference>
<feature type="domain" description="F-box" evidence="2">
    <location>
        <begin position="114"/>
        <end position="161"/>
    </location>
</feature>
<dbReference type="InterPro" id="IPR036047">
    <property type="entry name" value="F-box-like_dom_sf"/>
</dbReference>
<gene>
    <name evidence="3" type="ORF">NLJ89_g1608</name>
</gene>
<dbReference type="Gene3D" id="3.80.10.10">
    <property type="entry name" value="Ribonuclease Inhibitor"/>
    <property type="match status" value="1"/>
</dbReference>
<accession>A0A9W8MZQ9</accession>
<reference evidence="3" key="1">
    <citation type="submission" date="2022-07" db="EMBL/GenBank/DDBJ databases">
        <title>Genome Sequence of Agrocybe chaxingu.</title>
        <authorList>
            <person name="Buettner E."/>
        </authorList>
    </citation>
    <scope>NUCLEOTIDE SEQUENCE</scope>
    <source>
        <strain evidence="3">MP-N11</strain>
    </source>
</reference>
<evidence type="ECO:0000313" key="4">
    <source>
        <dbReference type="Proteomes" id="UP001148786"/>
    </source>
</evidence>
<protein>
    <recommendedName>
        <fullName evidence="2">F-box domain-containing protein</fullName>
    </recommendedName>
</protein>
<dbReference type="SUPFAM" id="SSF81383">
    <property type="entry name" value="F-box domain"/>
    <property type="match status" value="1"/>
</dbReference>
<comment type="caution">
    <text evidence="3">The sequence shown here is derived from an EMBL/GenBank/DDBJ whole genome shotgun (WGS) entry which is preliminary data.</text>
</comment>
<feature type="region of interest" description="Disordered" evidence="1">
    <location>
        <begin position="443"/>
        <end position="469"/>
    </location>
</feature>
<dbReference type="AlphaFoldDB" id="A0A9W8MZQ9"/>
<organism evidence="3 4">
    <name type="scientific">Agrocybe chaxingu</name>
    <dbReference type="NCBI Taxonomy" id="84603"/>
    <lineage>
        <taxon>Eukaryota</taxon>
        <taxon>Fungi</taxon>
        <taxon>Dikarya</taxon>
        <taxon>Basidiomycota</taxon>
        <taxon>Agaricomycotina</taxon>
        <taxon>Agaricomycetes</taxon>
        <taxon>Agaricomycetidae</taxon>
        <taxon>Agaricales</taxon>
        <taxon>Agaricineae</taxon>
        <taxon>Strophariaceae</taxon>
        <taxon>Agrocybe</taxon>
    </lineage>
</organism>
<dbReference type="Pfam" id="PF12937">
    <property type="entry name" value="F-box-like"/>
    <property type="match status" value="1"/>
</dbReference>
<sequence>MVGPTVERLNVLDVVRRAGNSRSVLFTVLASFPHTHHHLIHCPSVRLSLPYTHRVYMSRRRATRTQREVKTSEVDEEIRLLDEEQAEANRRFEERRARLLRKKAGLPSGSVGVQSMPPELLSEVFPYLVNGDSRNLVWPSHVCRLWREVILREAALWRFICVGEKDEHKRVTLAYLKTCITRARSRLLSFSVKPHNEYMSSEAYFKEILKAATTGTETWESFSFTTLEMADCVLILITIPRCQPKVFAPLKNLSLTCLGRLQPWSLYTLDPQQTILGPVPLRSLQTLTLDFSSSISAAKTSVSWNRLTSLKLASGMTSLAYLSILCLCTNLESCSISPDTDFDLGYTTGSYEPAILAKLKKLELVCNSKPAFLPSLLVCPCLEEATFKFNYCMEVGDAELIAFLAKCEATLRRLKLSGVFCRTDKWAPSMQNLEELTIMGGYDSDFDSDDSSDSDSDDDSDDEDESSDQAISSFFSPLVVTPKKALLPRLKVLQVIDQSKRSKNAVNALLFQIAKFRMTRKRNVAKLQRIVFKMVDRTDAKMDQYRRQYAKWEKDGLQVELDE</sequence>
<evidence type="ECO:0000256" key="1">
    <source>
        <dbReference type="SAM" id="MobiDB-lite"/>
    </source>
</evidence>
<dbReference type="EMBL" id="JANKHO010000085">
    <property type="protein sequence ID" value="KAJ3515678.1"/>
    <property type="molecule type" value="Genomic_DNA"/>
</dbReference>